<dbReference type="InterPro" id="IPR012913">
    <property type="entry name" value="OS9-like_dom"/>
</dbReference>
<keyword evidence="5 7" id="KW-0256">Endoplasmic reticulum</keyword>
<evidence type="ECO:0000256" key="9">
    <source>
        <dbReference type="SAM" id="SignalP"/>
    </source>
</evidence>
<evidence type="ECO:0000313" key="12">
    <source>
        <dbReference type="Proteomes" id="UP001219355"/>
    </source>
</evidence>
<dbReference type="GO" id="GO:0030246">
    <property type="term" value="F:carbohydrate binding"/>
    <property type="evidence" value="ECO:0007669"/>
    <property type="project" value="UniProtKB-UniRule"/>
</dbReference>
<feature type="chain" id="PRO_5042017415" description="Endoplasmic reticulum lectin" evidence="9">
    <location>
        <begin position="23"/>
        <end position="530"/>
    </location>
</feature>
<evidence type="ECO:0000256" key="3">
    <source>
        <dbReference type="ARBA" id="ARBA00022729"/>
    </source>
</evidence>
<evidence type="ECO:0000259" key="10">
    <source>
        <dbReference type="PROSITE" id="PS51914"/>
    </source>
</evidence>
<feature type="domain" description="MRH" evidence="10">
    <location>
        <begin position="190"/>
        <end position="331"/>
    </location>
</feature>
<feature type="compositionally biased region" description="Low complexity" evidence="8">
    <location>
        <begin position="80"/>
        <end position="95"/>
    </location>
</feature>
<evidence type="ECO:0000256" key="5">
    <source>
        <dbReference type="ARBA" id="ARBA00022824"/>
    </source>
</evidence>
<dbReference type="Pfam" id="PF07915">
    <property type="entry name" value="PRKCSH"/>
    <property type="match status" value="1"/>
</dbReference>
<dbReference type="GO" id="GO:0005788">
    <property type="term" value="C:endoplasmic reticulum lumen"/>
    <property type="evidence" value="ECO:0007669"/>
    <property type="project" value="UniProtKB-UniRule"/>
</dbReference>
<feature type="region of interest" description="Disordered" evidence="8">
    <location>
        <begin position="80"/>
        <end position="128"/>
    </location>
</feature>
<accession>A0AAF0DGX3</accession>
<dbReference type="GO" id="GO:0030970">
    <property type="term" value="P:retrograde protein transport, ER to cytosol"/>
    <property type="evidence" value="ECO:0007669"/>
    <property type="project" value="TreeGrafter"/>
</dbReference>
<reference evidence="11" key="1">
    <citation type="submission" date="2023-03" db="EMBL/GenBank/DDBJ databases">
        <title>Emydomyces testavorans Genome Sequence.</title>
        <authorList>
            <person name="Hoyer L."/>
        </authorList>
    </citation>
    <scope>NUCLEOTIDE SEQUENCE</scope>
    <source>
        <strain evidence="11">16-2883</strain>
    </source>
</reference>
<proteinExistence type="inferred from homology"/>
<dbReference type="SUPFAM" id="SSF50911">
    <property type="entry name" value="Mannose 6-phosphate receptor domain"/>
    <property type="match status" value="1"/>
</dbReference>
<name>A0AAF0DGX3_9EURO</name>
<dbReference type="InterPro" id="IPR045149">
    <property type="entry name" value="OS-9-like"/>
</dbReference>
<keyword evidence="12" id="KW-1185">Reference proteome</keyword>
<evidence type="ECO:0000256" key="2">
    <source>
        <dbReference type="ARBA" id="ARBA00009918"/>
    </source>
</evidence>
<organism evidence="11 12">
    <name type="scientific">Emydomyces testavorans</name>
    <dbReference type="NCBI Taxonomy" id="2070801"/>
    <lineage>
        <taxon>Eukaryota</taxon>
        <taxon>Fungi</taxon>
        <taxon>Dikarya</taxon>
        <taxon>Ascomycota</taxon>
        <taxon>Pezizomycotina</taxon>
        <taxon>Eurotiomycetes</taxon>
        <taxon>Eurotiomycetidae</taxon>
        <taxon>Onygenales</taxon>
        <taxon>Nannizziopsiaceae</taxon>
        <taxon>Emydomyces</taxon>
    </lineage>
</organism>
<dbReference type="PANTHER" id="PTHR15414:SF0">
    <property type="entry name" value="ENDOPLASMIC RETICULUM LECTIN 1"/>
    <property type="match status" value="1"/>
</dbReference>
<dbReference type="Proteomes" id="UP001219355">
    <property type="component" value="Chromosome 2"/>
</dbReference>
<evidence type="ECO:0000256" key="7">
    <source>
        <dbReference type="RuleBase" id="RU369099"/>
    </source>
</evidence>
<feature type="region of interest" description="Disordered" evidence="8">
    <location>
        <begin position="473"/>
        <end position="530"/>
    </location>
</feature>
<keyword evidence="4 7" id="KW-0430">Lectin</keyword>
<dbReference type="PANTHER" id="PTHR15414">
    <property type="entry name" value="OS-9-RELATED"/>
    <property type="match status" value="1"/>
</dbReference>
<dbReference type="PROSITE" id="PS51914">
    <property type="entry name" value="MRH"/>
    <property type="match status" value="1"/>
</dbReference>
<feature type="signal peptide" evidence="9">
    <location>
        <begin position="1"/>
        <end position="22"/>
    </location>
</feature>
<evidence type="ECO:0000256" key="1">
    <source>
        <dbReference type="ARBA" id="ARBA00004367"/>
    </source>
</evidence>
<evidence type="ECO:0000313" key="11">
    <source>
        <dbReference type="EMBL" id="WEW58456.1"/>
    </source>
</evidence>
<dbReference type="GO" id="GO:0030968">
    <property type="term" value="P:endoplasmic reticulum unfolded protein response"/>
    <property type="evidence" value="ECO:0007669"/>
    <property type="project" value="UniProtKB-UniRule"/>
</dbReference>
<evidence type="ECO:0000256" key="6">
    <source>
        <dbReference type="ARBA" id="ARBA00023157"/>
    </source>
</evidence>
<dbReference type="InterPro" id="IPR009011">
    <property type="entry name" value="Man6P_isomerase_rcpt-bd_dom_sf"/>
</dbReference>
<feature type="region of interest" description="Disordered" evidence="8">
    <location>
        <begin position="240"/>
        <end position="266"/>
    </location>
</feature>
<sequence>MGRRTQVSFAALIAYAAVGTFGEKPFRVQDDVLGFPQQCVDANLMSVFTHSQYEVQFPDEYILVDDAYSRLSKPLGSRTRAATSSLSSQSPTSSSVIRQPDHTELSQQVLSHSGAKREDPGGSESLPDTDEFIETYEEMVIGNQRFLCGIPKADPLADNKTSGGPSAADQEKELARATSRGLELLRDMEGRCMYYAAGWWSYSFCYMNQVRQFHALLPGNGAPVYPPTEDPTTQSFVLGRFRKGKTDEKKRKNGNPEKPTTEVATRQADGDSWYLVQYLNDGTPCDLTGRNRKIEVQFHCHPQSTDHIGWIKEVTTCSYLMVIYTPRLCNDVAFQPPHEDEPNGIQCREIVSPGLIPQWEGRKRAQQGLSESASDFLPIVGGIEVGAMKAVGKDGRRIEKGRVASMGEEKIEVVAISEGGEIQRLSKEELKKYNLDPEKIEALKKQLEEIANGKDWKMEVVDANGQRGLRGIIQDDEEEDDGSQAQNKGRKAQKQESKKGRKERKKDQRQTEPNNDVAEEGSEETYKEEL</sequence>
<protein>
    <recommendedName>
        <fullName evidence="7">Endoplasmic reticulum lectin</fullName>
    </recommendedName>
    <alternativeName>
        <fullName evidence="7">Protein OS-9 homolog</fullName>
    </alternativeName>
</protein>
<comment type="function">
    <text evidence="7">Lectin involved in the quality control of the secretory pathway. As a member of the endoplasmic reticulum-associated degradation lumenal (ERAD-L) surveillance system, targets misfolded endoplasmic reticulum lumenal glycoproteins for degradation.</text>
</comment>
<dbReference type="GO" id="GO:0005789">
    <property type="term" value="C:endoplasmic reticulum membrane"/>
    <property type="evidence" value="ECO:0007669"/>
    <property type="project" value="UniProtKB-SubCell"/>
</dbReference>
<keyword evidence="6" id="KW-1015">Disulfide bond</keyword>
<evidence type="ECO:0000256" key="8">
    <source>
        <dbReference type="SAM" id="MobiDB-lite"/>
    </source>
</evidence>
<keyword evidence="3 9" id="KW-0732">Signal</keyword>
<keyword evidence="7" id="KW-0472">Membrane</keyword>
<dbReference type="EMBL" id="CP120628">
    <property type="protein sequence ID" value="WEW58456.1"/>
    <property type="molecule type" value="Genomic_DNA"/>
</dbReference>
<comment type="subcellular location">
    <subcellularLocation>
        <location evidence="1 7">Endoplasmic reticulum membrane</location>
        <topology evidence="1 7">Peripheral membrane protein</topology>
        <orientation evidence="1 7">Lumenal side</orientation>
    </subcellularLocation>
</comment>
<dbReference type="Gene3D" id="2.70.130.10">
    <property type="entry name" value="Mannose-6-phosphate receptor binding domain"/>
    <property type="match status" value="1"/>
</dbReference>
<evidence type="ECO:0000256" key="4">
    <source>
        <dbReference type="ARBA" id="ARBA00022734"/>
    </source>
</evidence>
<dbReference type="AlphaFoldDB" id="A0AAF0DGX3"/>
<gene>
    <name evidence="11" type="primary">YOS9</name>
    <name evidence="11" type="ORF">PRK78_003924</name>
</gene>
<comment type="similarity">
    <text evidence="2 7">Belongs to the OS-9 family.</text>
</comment>
<dbReference type="InterPro" id="IPR044865">
    <property type="entry name" value="MRH_dom"/>
</dbReference>